<keyword evidence="1" id="KW-1133">Transmembrane helix</keyword>
<dbReference type="Proteomes" id="UP000076532">
    <property type="component" value="Unassembled WGS sequence"/>
</dbReference>
<organism evidence="2 3">
    <name type="scientific">Athelia psychrophila</name>
    <dbReference type="NCBI Taxonomy" id="1759441"/>
    <lineage>
        <taxon>Eukaryota</taxon>
        <taxon>Fungi</taxon>
        <taxon>Dikarya</taxon>
        <taxon>Basidiomycota</taxon>
        <taxon>Agaricomycotina</taxon>
        <taxon>Agaricomycetes</taxon>
        <taxon>Agaricomycetidae</taxon>
        <taxon>Atheliales</taxon>
        <taxon>Atheliaceae</taxon>
        <taxon>Athelia</taxon>
    </lineage>
</organism>
<keyword evidence="1" id="KW-0472">Membrane</keyword>
<gene>
    <name evidence="2" type="ORF">FIBSPDRAFT_958759</name>
</gene>
<proteinExistence type="predicted"/>
<feature type="transmembrane region" description="Helical" evidence="1">
    <location>
        <begin position="37"/>
        <end position="60"/>
    </location>
</feature>
<evidence type="ECO:0000256" key="1">
    <source>
        <dbReference type="SAM" id="Phobius"/>
    </source>
</evidence>
<sequence>MTSLQSLLQWKAAFINPHRRYARAAERHPEYWGLHGIHAVCLMVVTTTIWGAAWSVGMFIGARFLINMGLAFTANAAPVPITKVSYSVYRAQPTKGRDTQALHTLAYYHVNGNKNDGPKRHELDEIKAAIELDRTTPGGSRSSPRLRI</sequence>
<evidence type="ECO:0000313" key="2">
    <source>
        <dbReference type="EMBL" id="KZP15420.1"/>
    </source>
</evidence>
<protein>
    <submittedName>
        <fullName evidence="2">Uncharacterized protein</fullName>
    </submittedName>
</protein>
<reference evidence="2 3" key="1">
    <citation type="journal article" date="2016" name="Mol. Biol. Evol.">
        <title>Comparative Genomics of Early-Diverging Mushroom-Forming Fungi Provides Insights into the Origins of Lignocellulose Decay Capabilities.</title>
        <authorList>
            <person name="Nagy L.G."/>
            <person name="Riley R."/>
            <person name="Tritt A."/>
            <person name="Adam C."/>
            <person name="Daum C."/>
            <person name="Floudas D."/>
            <person name="Sun H."/>
            <person name="Yadav J.S."/>
            <person name="Pangilinan J."/>
            <person name="Larsson K.H."/>
            <person name="Matsuura K."/>
            <person name="Barry K."/>
            <person name="Labutti K."/>
            <person name="Kuo R."/>
            <person name="Ohm R.A."/>
            <person name="Bhattacharya S.S."/>
            <person name="Shirouzu T."/>
            <person name="Yoshinaga Y."/>
            <person name="Martin F.M."/>
            <person name="Grigoriev I.V."/>
            <person name="Hibbett D.S."/>
        </authorList>
    </citation>
    <scope>NUCLEOTIDE SEQUENCE [LARGE SCALE GENOMIC DNA]</scope>
    <source>
        <strain evidence="2 3">CBS 109695</strain>
    </source>
</reference>
<dbReference type="EMBL" id="KV417604">
    <property type="protein sequence ID" value="KZP15420.1"/>
    <property type="molecule type" value="Genomic_DNA"/>
</dbReference>
<accession>A0A166E5Q3</accession>
<dbReference type="OrthoDB" id="6133115at2759"/>
<dbReference type="STRING" id="436010.A0A166E5Q3"/>
<keyword evidence="1" id="KW-0812">Transmembrane</keyword>
<dbReference type="AlphaFoldDB" id="A0A166E5Q3"/>
<evidence type="ECO:0000313" key="3">
    <source>
        <dbReference type="Proteomes" id="UP000076532"/>
    </source>
</evidence>
<name>A0A166E5Q3_9AGAM</name>
<keyword evidence="3" id="KW-1185">Reference proteome</keyword>